<feature type="region of interest" description="Disordered" evidence="1">
    <location>
        <begin position="76"/>
        <end position="136"/>
    </location>
</feature>
<reference evidence="2" key="1">
    <citation type="submission" date="2022-04" db="EMBL/GenBank/DDBJ databases">
        <title>Carnegiea gigantea Genome sequencing and assembly v2.</title>
        <authorList>
            <person name="Copetti D."/>
            <person name="Sanderson M.J."/>
            <person name="Burquez A."/>
            <person name="Wojciechowski M.F."/>
        </authorList>
    </citation>
    <scope>NUCLEOTIDE SEQUENCE</scope>
    <source>
        <strain evidence="2">SGP5-SGP5p</strain>
        <tissue evidence="2">Aerial part</tissue>
    </source>
</reference>
<protein>
    <submittedName>
        <fullName evidence="2">Uncharacterized protein</fullName>
    </submittedName>
</protein>
<name>A0A9Q1QLU6_9CARY</name>
<dbReference type="AlphaFoldDB" id="A0A9Q1QLU6"/>
<organism evidence="2 3">
    <name type="scientific">Carnegiea gigantea</name>
    <dbReference type="NCBI Taxonomy" id="171969"/>
    <lineage>
        <taxon>Eukaryota</taxon>
        <taxon>Viridiplantae</taxon>
        <taxon>Streptophyta</taxon>
        <taxon>Embryophyta</taxon>
        <taxon>Tracheophyta</taxon>
        <taxon>Spermatophyta</taxon>
        <taxon>Magnoliopsida</taxon>
        <taxon>eudicotyledons</taxon>
        <taxon>Gunneridae</taxon>
        <taxon>Pentapetalae</taxon>
        <taxon>Caryophyllales</taxon>
        <taxon>Cactineae</taxon>
        <taxon>Cactaceae</taxon>
        <taxon>Cactoideae</taxon>
        <taxon>Echinocereeae</taxon>
        <taxon>Carnegiea</taxon>
    </lineage>
</organism>
<evidence type="ECO:0000313" key="2">
    <source>
        <dbReference type="EMBL" id="KAJ8444840.1"/>
    </source>
</evidence>
<dbReference type="Proteomes" id="UP001153076">
    <property type="component" value="Unassembled WGS sequence"/>
</dbReference>
<feature type="compositionally biased region" description="Basic and acidic residues" evidence="1">
    <location>
        <begin position="85"/>
        <end position="113"/>
    </location>
</feature>
<evidence type="ECO:0000313" key="3">
    <source>
        <dbReference type="Proteomes" id="UP001153076"/>
    </source>
</evidence>
<comment type="caution">
    <text evidence="2">The sequence shown here is derived from an EMBL/GenBank/DDBJ whole genome shotgun (WGS) entry which is preliminary data.</text>
</comment>
<sequence length="196" mass="21745">MCLPRAANPLVGANPQRPPITMEGCKRPLVLVESDGHGRNITVTPLGPMHALIIAQALDQSQPPPLRPMQHTLNEQLEQEQTSRPCREVSERRRTPGRRSNRECTRSPLREGHGPCGARSSCERSVSPHDPNCETRSVPPKWWQLLPADMLKASPGLRRRLSCGGPAGPYCGTRKSSYSPHHGVRRGIRPMFHIPT</sequence>
<evidence type="ECO:0000256" key="1">
    <source>
        <dbReference type="SAM" id="MobiDB-lite"/>
    </source>
</evidence>
<keyword evidence="3" id="KW-1185">Reference proteome</keyword>
<gene>
    <name evidence="2" type="ORF">Cgig2_008897</name>
</gene>
<dbReference type="EMBL" id="JAKOGI010000085">
    <property type="protein sequence ID" value="KAJ8444840.1"/>
    <property type="molecule type" value="Genomic_DNA"/>
</dbReference>
<proteinExistence type="predicted"/>
<accession>A0A9Q1QLU6</accession>